<protein>
    <recommendedName>
        <fullName evidence="3">PROP1-like PPR domain-containing protein</fullName>
    </recommendedName>
</protein>
<dbReference type="PANTHER" id="PTHR46862:SF3">
    <property type="entry name" value="OS07G0661900 PROTEIN"/>
    <property type="match status" value="1"/>
</dbReference>
<evidence type="ECO:0000256" key="1">
    <source>
        <dbReference type="ARBA" id="ARBA00022737"/>
    </source>
</evidence>
<feature type="repeat" description="PPR" evidence="2">
    <location>
        <begin position="298"/>
        <end position="332"/>
    </location>
</feature>
<feature type="repeat" description="PPR" evidence="2">
    <location>
        <begin position="263"/>
        <end position="297"/>
    </location>
</feature>
<accession>A0A7J7MMS3</accession>
<feature type="repeat" description="PPR" evidence="2">
    <location>
        <begin position="193"/>
        <end position="227"/>
    </location>
</feature>
<dbReference type="NCBIfam" id="TIGR00756">
    <property type="entry name" value="PPR"/>
    <property type="match status" value="2"/>
</dbReference>
<evidence type="ECO:0000256" key="2">
    <source>
        <dbReference type="PROSITE-ProRule" id="PRU00708"/>
    </source>
</evidence>
<dbReference type="OrthoDB" id="185373at2759"/>
<feature type="repeat" description="PPR" evidence="2">
    <location>
        <begin position="158"/>
        <end position="192"/>
    </location>
</feature>
<proteinExistence type="predicted"/>
<evidence type="ECO:0000259" key="3">
    <source>
        <dbReference type="Pfam" id="PF17177"/>
    </source>
</evidence>
<dbReference type="Pfam" id="PF13041">
    <property type="entry name" value="PPR_2"/>
    <property type="match status" value="1"/>
</dbReference>
<feature type="repeat" description="PPR" evidence="2">
    <location>
        <begin position="228"/>
        <end position="262"/>
    </location>
</feature>
<organism evidence="4 5">
    <name type="scientific">Kingdonia uniflora</name>
    <dbReference type="NCBI Taxonomy" id="39325"/>
    <lineage>
        <taxon>Eukaryota</taxon>
        <taxon>Viridiplantae</taxon>
        <taxon>Streptophyta</taxon>
        <taxon>Embryophyta</taxon>
        <taxon>Tracheophyta</taxon>
        <taxon>Spermatophyta</taxon>
        <taxon>Magnoliopsida</taxon>
        <taxon>Ranunculales</taxon>
        <taxon>Circaeasteraceae</taxon>
        <taxon>Kingdonia</taxon>
    </lineage>
</organism>
<evidence type="ECO:0000313" key="4">
    <source>
        <dbReference type="EMBL" id="KAF6156186.1"/>
    </source>
</evidence>
<dbReference type="PROSITE" id="PS51375">
    <property type="entry name" value="PPR"/>
    <property type="match status" value="5"/>
</dbReference>
<feature type="domain" description="PROP1-like PPR" evidence="3">
    <location>
        <begin position="247"/>
        <end position="380"/>
    </location>
</feature>
<gene>
    <name evidence="4" type="ORF">GIB67_010650</name>
</gene>
<dbReference type="InterPro" id="IPR002885">
    <property type="entry name" value="PPR_rpt"/>
</dbReference>
<dbReference type="InterPro" id="IPR033443">
    <property type="entry name" value="PROP1-like_PPR_dom"/>
</dbReference>
<dbReference type="Gene3D" id="1.25.40.10">
    <property type="entry name" value="Tetratricopeptide repeat domain"/>
    <property type="match status" value="2"/>
</dbReference>
<keyword evidence="1" id="KW-0677">Repeat</keyword>
<name>A0A7J7MMS3_9MAGN</name>
<sequence length="405" mass="46212">MEIPTFACNTLSQIHLNITKTPHRHPLKPLHLQTFTPIKLSLHQTHRVTTDDGSEGQKFKWVEIGPNITQPQNQEISKLPFKMSKRCKALMKQIICFNPSQKSQSESELWGLLDAWVKVMKPRRADWLVVLKEMSKSEHPLLFEVIKFAFLEESFEANTRDYTKLIDNYAKKNQLQGAENIVQDMKIRGFTCDQVTLTVLIHMYSKAGNLNRAEETFEEIKLLGLPLDKRSYGSMIMAYIRAGMNERGESVLREMEAQEMYAGTEIYKALLRAYSTAGDINGAQRVFDSIQFAGIAPDTRICALLMNAYMVAGDSEGVRSVFVNLRSAGLEPNDKCVTIMLSVYEKENKLNMALELLMDLERDGIMVGEEASEVLAKWFRRLGVVKEVELVLREYANREYSEPAL</sequence>
<dbReference type="AlphaFoldDB" id="A0A7J7MMS3"/>
<keyword evidence="5" id="KW-1185">Reference proteome</keyword>
<dbReference type="PANTHER" id="PTHR46862">
    <property type="entry name" value="OS07G0661900 PROTEIN"/>
    <property type="match status" value="1"/>
</dbReference>
<dbReference type="Pfam" id="PF17177">
    <property type="entry name" value="PPR_long"/>
    <property type="match status" value="1"/>
</dbReference>
<reference evidence="4 5" key="1">
    <citation type="journal article" date="2020" name="IScience">
        <title>Genome Sequencing of the Endangered Kingdonia uniflora (Circaeasteraceae, Ranunculales) Reveals Potential Mechanisms of Evolutionary Specialization.</title>
        <authorList>
            <person name="Sun Y."/>
            <person name="Deng T."/>
            <person name="Zhang A."/>
            <person name="Moore M.J."/>
            <person name="Landis J.B."/>
            <person name="Lin N."/>
            <person name="Zhang H."/>
            <person name="Zhang X."/>
            <person name="Huang J."/>
            <person name="Zhang X."/>
            <person name="Sun H."/>
            <person name="Wang H."/>
        </authorList>
    </citation>
    <scope>NUCLEOTIDE SEQUENCE [LARGE SCALE GENOMIC DNA]</scope>
    <source>
        <strain evidence="4">TB1705</strain>
        <tissue evidence="4">Leaf</tissue>
    </source>
</reference>
<dbReference type="Proteomes" id="UP000541444">
    <property type="component" value="Unassembled WGS sequence"/>
</dbReference>
<evidence type="ECO:0000313" key="5">
    <source>
        <dbReference type="Proteomes" id="UP000541444"/>
    </source>
</evidence>
<dbReference type="InterPro" id="IPR011990">
    <property type="entry name" value="TPR-like_helical_dom_sf"/>
</dbReference>
<dbReference type="EMBL" id="JACGCM010001370">
    <property type="protein sequence ID" value="KAF6156186.1"/>
    <property type="molecule type" value="Genomic_DNA"/>
</dbReference>
<comment type="caution">
    <text evidence="4">The sequence shown here is derived from an EMBL/GenBank/DDBJ whole genome shotgun (WGS) entry which is preliminary data.</text>
</comment>